<dbReference type="GO" id="GO:0018104">
    <property type="term" value="P:peptidoglycan-protein cross-linking"/>
    <property type="evidence" value="ECO:0007669"/>
    <property type="project" value="TreeGrafter"/>
</dbReference>
<dbReference type="Pfam" id="PF03734">
    <property type="entry name" value="YkuD"/>
    <property type="match status" value="1"/>
</dbReference>
<evidence type="ECO:0000313" key="11">
    <source>
        <dbReference type="Proteomes" id="UP000538147"/>
    </source>
</evidence>
<feature type="active site" description="Nucleophile" evidence="7">
    <location>
        <position position="144"/>
    </location>
</feature>
<dbReference type="GO" id="GO:0005576">
    <property type="term" value="C:extracellular region"/>
    <property type="evidence" value="ECO:0007669"/>
    <property type="project" value="TreeGrafter"/>
</dbReference>
<evidence type="ECO:0000256" key="8">
    <source>
        <dbReference type="SAM" id="SignalP"/>
    </source>
</evidence>
<dbReference type="InterPro" id="IPR050979">
    <property type="entry name" value="LD-transpeptidase"/>
</dbReference>
<dbReference type="PROSITE" id="PS52029">
    <property type="entry name" value="LD_TPASE"/>
    <property type="match status" value="1"/>
</dbReference>
<sequence length="336" mass="35497">MTGRHPSISRRTLVAALLCTPAMALAQGAKAPSPFDIDVLALKPGEWIWDPAVAPAGPMLVVVNLAVQRAYIYRNGIRIGASTISSGKKGKRTPTGVFQILQKNRDHKSNLYNDAPMPFMQRLTWDGIAMHAGNLPGYPASHGCIRMPYALAEQLFTASPMGMTVVVLDEAVAPETVSSSAVLASLAPAAKGTTAAQADPLTEAEVARWSPERAPEGPVTIVLTTANKRIIVYRNGVEIGRSRVGVPDGFRIGTRAAQFAGRDAAGNARWIYLALSSYQARTGQAVEQEALDAIDIPPAFFAQLRGIVGEGTTLLATDGGILGGSTGKQLTVLTND</sequence>
<comment type="caution">
    <text evidence="10">The sequence shown here is derived from an EMBL/GenBank/DDBJ whole genome shotgun (WGS) entry which is preliminary data.</text>
</comment>
<evidence type="ECO:0000256" key="7">
    <source>
        <dbReference type="PROSITE-ProRule" id="PRU01373"/>
    </source>
</evidence>
<evidence type="ECO:0000259" key="9">
    <source>
        <dbReference type="PROSITE" id="PS52029"/>
    </source>
</evidence>
<evidence type="ECO:0000256" key="5">
    <source>
        <dbReference type="ARBA" id="ARBA00022984"/>
    </source>
</evidence>
<keyword evidence="6 7" id="KW-0961">Cell wall biogenesis/degradation</keyword>
<dbReference type="PANTHER" id="PTHR30582">
    <property type="entry name" value="L,D-TRANSPEPTIDASE"/>
    <property type="match status" value="1"/>
</dbReference>
<keyword evidence="3" id="KW-0808">Transferase</keyword>
<dbReference type="RefSeq" id="WP_184199454.1">
    <property type="nucleotide sequence ID" value="NZ_BMOX01000167.1"/>
</dbReference>
<dbReference type="SUPFAM" id="SSF141523">
    <property type="entry name" value="L,D-transpeptidase catalytic domain-like"/>
    <property type="match status" value="1"/>
</dbReference>
<feature type="chain" id="PRO_5032996530" description="L,D-TPase catalytic domain-containing protein" evidence="8">
    <location>
        <begin position="27"/>
        <end position="336"/>
    </location>
</feature>
<proteinExistence type="inferred from homology"/>
<dbReference type="EMBL" id="JACIIV010000014">
    <property type="protein sequence ID" value="MBB6227960.1"/>
    <property type="molecule type" value="Genomic_DNA"/>
</dbReference>
<comment type="pathway">
    <text evidence="1 7">Cell wall biogenesis; peptidoglycan biosynthesis.</text>
</comment>
<dbReference type="InterPro" id="IPR005490">
    <property type="entry name" value="LD_TPept_cat_dom"/>
</dbReference>
<evidence type="ECO:0000256" key="3">
    <source>
        <dbReference type="ARBA" id="ARBA00022679"/>
    </source>
</evidence>
<feature type="active site" description="Proton donor/acceptor" evidence="7">
    <location>
        <position position="131"/>
    </location>
</feature>
<accession>A0A841L6B4</accession>
<dbReference type="AlphaFoldDB" id="A0A841L6B4"/>
<dbReference type="Proteomes" id="UP000538147">
    <property type="component" value="Unassembled WGS sequence"/>
</dbReference>
<dbReference type="GO" id="GO:0071555">
    <property type="term" value="P:cell wall organization"/>
    <property type="evidence" value="ECO:0007669"/>
    <property type="project" value="UniProtKB-UniRule"/>
</dbReference>
<keyword evidence="4 7" id="KW-0133">Cell shape</keyword>
<feature type="signal peptide" evidence="8">
    <location>
        <begin position="1"/>
        <end position="26"/>
    </location>
</feature>
<evidence type="ECO:0000256" key="4">
    <source>
        <dbReference type="ARBA" id="ARBA00022960"/>
    </source>
</evidence>
<dbReference type="Gene3D" id="2.40.440.10">
    <property type="entry name" value="L,D-transpeptidase catalytic domain-like"/>
    <property type="match status" value="1"/>
</dbReference>
<gene>
    <name evidence="10" type="ORF">FHS79_002142</name>
</gene>
<dbReference type="GO" id="GO:0008360">
    <property type="term" value="P:regulation of cell shape"/>
    <property type="evidence" value="ECO:0007669"/>
    <property type="project" value="UniProtKB-UniRule"/>
</dbReference>
<dbReference type="InterPro" id="IPR016915">
    <property type="entry name" value="UCP029342"/>
</dbReference>
<protein>
    <recommendedName>
        <fullName evidence="9">L,D-TPase catalytic domain-containing protein</fullName>
    </recommendedName>
</protein>
<dbReference type="InterPro" id="IPR038063">
    <property type="entry name" value="Transpep_catalytic_dom"/>
</dbReference>
<evidence type="ECO:0000256" key="1">
    <source>
        <dbReference type="ARBA" id="ARBA00004752"/>
    </source>
</evidence>
<comment type="similarity">
    <text evidence="2">Belongs to the YkuD family.</text>
</comment>
<keyword evidence="5 7" id="KW-0573">Peptidoglycan synthesis</keyword>
<feature type="domain" description="L,D-TPase catalytic" evidence="9">
    <location>
        <begin position="59"/>
        <end position="168"/>
    </location>
</feature>
<dbReference type="UniPathway" id="UPA00219"/>
<reference evidence="10 11" key="1">
    <citation type="submission" date="2020-08" db="EMBL/GenBank/DDBJ databases">
        <title>Genomic Encyclopedia of Type Strains, Phase IV (KMG-IV): sequencing the most valuable type-strain genomes for metagenomic binning, comparative biology and taxonomic classification.</title>
        <authorList>
            <person name="Goeker M."/>
        </authorList>
    </citation>
    <scope>NUCLEOTIDE SEQUENCE [LARGE SCALE GENOMIC DNA]</scope>
    <source>
        <strain evidence="10 11">DSM 102189</strain>
    </source>
</reference>
<name>A0A841L6B4_9SPHN</name>
<dbReference type="NCBIfam" id="NF004785">
    <property type="entry name" value="PRK06132.1-2"/>
    <property type="match status" value="1"/>
</dbReference>
<keyword evidence="8" id="KW-0732">Signal</keyword>
<dbReference type="GO" id="GO:0071972">
    <property type="term" value="F:peptidoglycan L,D-transpeptidase activity"/>
    <property type="evidence" value="ECO:0007669"/>
    <property type="project" value="TreeGrafter"/>
</dbReference>
<evidence type="ECO:0000256" key="2">
    <source>
        <dbReference type="ARBA" id="ARBA00005992"/>
    </source>
</evidence>
<dbReference type="CDD" id="cd16913">
    <property type="entry name" value="YkuD_like"/>
    <property type="match status" value="1"/>
</dbReference>
<dbReference type="PIRSF" id="PIRSF029342">
    <property type="entry name" value="UCP029342_ErfK/YbiS/YcfS/YnhG"/>
    <property type="match status" value="1"/>
</dbReference>
<evidence type="ECO:0000313" key="10">
    <source>
        <dbReference type="EMBL" id="MBB6227960.1"/>
    </source>
</evidence>
<dbReference type="GO" id="GO:0016740">
    <property type="term" value="F:transferase activity"/>
    <property type="evidence" value="ECO:0007669"/>
    <property type="project" value="UniProtKB-KW"/>
</dbReference>
<organism evidence="10 11">
    <name type="scientific">Polymorphobacter multimanifer</name>
    <dbReference type="NCBI Taxonomy" id="1070431"/>
    <lineage>
        <taxon>Bacteria</taxon>
        <taxon>Pseudomonadati</taxon>
        <taxon>Pseudomonadota</taxon>
        <taxon>Alphaproteobacteria</taxon>
        <taxon>Sphingomonadales</taxon>
        <taxon>Sphingosinicellaceae</taxon>
        <taxon>Polymorphobacter</taxon>
    </lineage>
</organism>
<keyword evidence="11" id="KW-1185">Reference proteome</keyword>
<dbReference type="PANTHER" id="PTHR30582:SF2">
    <property type="entry name" value="L,D-TRANSPEPTIDASE YCIB-RELATED"/>
    <property type="match status" value="1"/>
</dbReference>
<evidence type="ECO:0000256" key="6">
    <source>
        <dbReference type="ARBA" id="ARBA00023316"/>
    </source>
</evidence>